<dbReference type="Pfam" id="PF00069">
    <property type="entry name" value="Pkinase"/>
    <property type="match status" value="1"/>
</dbReference>
<dbReference type="GO" id="GO:0004674">
    <property type="term" value="F:protein serine/threonine kinase activity"/>
    <property type="evidence" value="ECO:0007669"/>
    <property type="project" value="UniProtKB-KW"/>
</dbReference>
<dbReference type="Proteomes" id="UP000462055">
    <property type="component" value="Unassembled WGS sequence"/>
</dbReference>
<dbReference type="InterPro" id="IPR011009">
    <property type="entry name" value="Kinase-like_dom_sf"/>
</dbReference>
<keyword evidence="2" id="KW-0723">Serine/threonine-protein kinase</keyword>
<evidence type="ECO:0000256" key="4">
    <source>
        <dbReference type="ARBA" id="ARBA00022741"/>
    </source>
</evidence>
<protein>
    <recommendedName>
        <fullName evidence="1">non-specific serine/threonine protein kinase</fullName>
        <ecNumber evidence="1">2.7.11.1</ecNumber>
    </recommendedName>
</protein>
<dbReference type="PANTHER" id="PTHR43289">
    <property type="entry name" value="MITOGEN-ACTIVATED PROTEIN KINASE KINASE KINASE 20-RELATED"/>
    <property type="match status" value="1"/>
</dbReference>
<keyword evidence="13" id="KW-1185">Reference proteome</keyword>
<evidence type="ECO:0000256" key="3">
    <source>
        <dbReference type="ARBA" id="ARBA00022679"/>
    </source>
</evidence>
<dbReference type="GO" id="GO:0005524">
    <property type="term" value="F:ATP binding"/>
    <property type="evidence" value="ECO:0007669"/>
    <property type="project" value="UniProtKB-UniRule"/>
</dbReference>
<dbReference type="SMART" id="SM00220">
    <property type="entry name" value="S_TKc"/>
    <property type="match status" value="1"/>
</dbReference>
<keyword evidence="5 12" id="KW-0418">Kinase</keyword>
<feature type="region of interest" description="Disordered" evidence="10">
    <location>
        <begin position="291"/>
        <end position="340"/>
    </location>
</feature>
<evidence type="ECO:0000256" key="2">
    <source>
        <dbReference type="ARBA" id="ARBA00022527"/>
    </source>
</evidence>
<dbReference type="AlphaFoldDB" id="A0A6I4M6Z2"/>
<dbReference type="EC" id="2.7.11.1" evidence="1"/>
<evidence type="ECO:0000256" key="8">
    <source>
        <dbReference type="ARBA" id="ARBA00048679"/>
    </source>
</evidence>
<dbReference type="PANTHER" id="PTHR43289:SF30">
    <property type="entry name" value="NON-SPECIFIC SERINE_THREONINE PROTEIN KINASE"/>
    <property type="match status" value="1"/>
</dbReference>
<dbReference type="Gene3D" id="3.30.200.20">
    <property type="entry name" value="Phosphorylase Kinase, domain 1"/>
    <property type="match status" value="1"/>
</dbReference>
<organism evidence="12 13">
    <name type="scientific">Actinomadura physcomitrii</name>
    <dbReference type="NCBI Taxonomy" id="2650748"/>
    <lineage>
        <taxon>Bacteria</taxon>
        <taxon>Bacillati</taxon>
        <taxon>Actinomycetota</taxon>
        <taxon>Actinomycetes</taxon>
        <taxon>Streptosporangiales</taxon>
        <taxon>Thermomonosporaceae</taxon>
        <taxon>Actinomadura</taxon>
    </lineage>
</organism>
<dbReference type="FunFam" id="3.30.200.20:FF:000035">
    <property type="entry name" value="Serine/threonine protein kinase Stk1"/>
    <property type="match status" value="1"/>
</dbReference>
<gene>
    <name evidence="12" type="ORF">F8568_013355</name>
</gene>
<evidence type="ECO:0000256" key="6">
    <source>
        <dbReference type="ARBA" id="ARBA00022840"/>
    </source>
</evidence>
<dbReference type="FunFam" id="1.10.510.10:FF:000021">
    <property type="entry name" value="Serine/threonine protein kinase"/>
    <property type="match status" value="1"/>
</dbReference>
<dbReference type="PROSITE" id="PS00107">
    <property type="entry name" value="PROTEIN_KINASE_ATP"/>
    <property type="match status" value="1"/>
</dbReference>
<dbReference type="PROSITE" id="PS50011">
    <property type="entry name" value="PROTEIN_KINASE_DOM"/>
    <property type="match status" value="1"/>
</dbReference>
<comment type="catalytic activity">
    <reaction evidence="8">
        <text>L-seryl-[protein] + ATP = O-phospho-L-seryl-[protein] + ADP + H(+)</text>
        <dbReference type="Rhea" id="RHEA:17989"/>
        <dbReference type="Rhea" id="RHEA-COMP:9863"/>
        <dbReference type="Rhea" id="RHEA-COMP:11604"/>
        <dbReference type="ChEBI" id="CHEBI:15378"/>
        <dbReference type="ChEBI" id="CHEBI:29999"/>
        <dbReference type="ChEBI" id="CHEBI:30616"/>
        <dbReference type="ChEBI" id="CHEBI:83421"/>
        <dbReference type="ChEBI" id="CHEBI:456216"/>
        <dbReference type="EC" id="2.7.11.1"/>
    </reaction>
</comment>
<accession>A0A6I4M6Z2</accession>
<dbReference type="CDD" id="cd14014">
    <property type="entry name" value="STKc_PknB_like"/>
    <property type="match status" value="1"/>
</dbReference>
<evidence type="ECO:0000256" key="9">
    <source>
        <dbReference type="PROSITE-ProRule" id="PRU10141"/>
    </source>
</evidence>
<comment type="catalytic activity">
    <reaction evidence="7">
        <text>L-threonyl-[protein] + ATP = O-phospho-L-threonyl-[protein] + ADP + H(+)</text>
        <dbReference type="Rhea" id="RHEA:46608"/>
        <dbReference type="Rhea" id="RHEA-COMP:11060"/>
        <dbReference type="Rhea" id="RHEA-COMP:11605"/>
        <dbReference type="ChEBI" id="CHEBI:15378"/>
        <dbReference type="ChEBI" id="CHEBI:30013"/>
        <dbReference type="ChEBI" id="CHEBI:30616"/>
        <dbReference type="ChEBI" id="CHEBI:61977"/>
        <dbReference type="ChEBI" id="CHEBI:456216"/>
        <dbReference type="EC" id="2.7.11.1"/>
    </reaction>
</comment>
<evidence type="ECO:0000256" key="1">
    <source>
        <dbReference type="ARBA" id="ARBA00012513"/>
    </source>
</evidence>
<name>A0A6I4M6Z2_9ACTN</name>
<reference evidence="12" key="1">
    <citation type="submission" date="2019-12" db="EMBL/GenBank/DDBJ databases">
        <title>Actinomadura physcomitrii sp. nov., a novel actinomycete isolated from moss [Physcomitrium sphaericum (Ludw) Fuernr].</title>
        <authorList>
            <person name="Zhuang X."/>
        </authorList>
    </citation>
    <scope>NUCLEOTIDE SEQUENCE [LARGE SCALE GENOMIC DNA]</scope>
    <source>
        <strain evidence="12">LD22</strain>
    </source>
</reference>
<feature type="compositionally biased region" description="Pro residues" evidence="10">
    <location>
        <begin position="293"/>
        <end position="322"/>
    </location>
</feature>
<keyword evidence="4 9" id="KW-0547">Nucleotide-binding</keyword>
<evidence type="ECO:0000313" key="13">
    <source>
        <dbReference type="Proteomes" id="UP000462055"/>
    </source>
</evidence>
<feature type="binding site" evidence="9">
    <location>
        <position position="52"/>
    </location>
    <ligand>
        <name>ATP</name>
        <dbReference type="ChEBI" id="CHEBI:30616"/>
    </ligand>
</feature>
<dbReference type="Gene3D" id="1.10.510.10">
    <property type="entry name" value="Transferase(Phosphotransferase) domain 1"/>
    <property type="match status" value="1"/>
</dbReference>
<proteinExistence type="predicted"/>
<dbReference type="SUPFAM" id="SSF56112">
    <property type="entry name" value="Protein kinase-like (PK-like)"/>
    <property type="match status" value="1"/>
</dbReference>
<evidence type="ECO:0000256" key="7">
    <source>
        <dbReference type="ARBA" id="ARBA00047899"/>
    </source>
</evidence>
<evidence type="ECO:0000256" key="10">
    <source>
        <dbReference type="SAM" id="MobiDB-lite"/>
    </source>
</evidence>
<dbReference type="InterPro" id="IPR000719">
    <property type="entry name" value="Prot_kinase_dom"/>
</dbReference>
<comment type="caution">
    <text evidence="12">The sequence shown here is derived from an EMBL/GenBank/DDBJ whole genome shotgun (WGS) entry which is preliminary data.</text>
</comment>
<keyword evidence="6 9" id="KW-0067">ATP-binding</keyword>
<dbReference type="GO" id="GO:0045717">
    <property type="term" value="P:negative regulation of fatty acid biosynthetic process"/>
    <property type="evidence" value="ECO:0007669"/>
    <property type="project" value="UniProtKB-ARBA"/>
</dbReference>
<keyword evidence="3" id="KW-0808">Transferase</keyword>
<evidence type="ECO:0000259" key="11">
    <source>
        <dbReference type="PROSITE" id="PS50011"/>
    </source>
</evidence>
<dbReference type="InterPro" id="IPR017441">
    <property type="entry name" value="Protein_kinase_ATP_BS"/>
</dbReference>
<sequence length="529" mass="56544">MIGRARTTGGGAVRTGLRLADRYRLDALLGRGGMGEVWRGLDERLGRPVAVKILAEPAGADARLVSRFRREAEIMARLRHPGIVVVHDAGEDEHLLFLVMELLDGEDLSAVLKRHPQGLPVDRAVRLTEGIADALHAAHQRGVVHRDVKPANVMARPGDRVTVMDFGIARYADQVTELTGSAILGTPAYMAPEQFEKAHEPTPRTDLYALGGVLFALLTGRTPFNGDSLRALIREIVLSDPPRPREVRPDIPADLDELVHALLAKDPRDRPPDARAVAERLHAVAERLRAVAAPPPEARPPVPGQAPVPGAVLPPPAPPPPDLATRPVTEAPEKPAPPTVAVEQDSSISLRAWLLATAGIIAVVAGGWFLLENPTGRGVDDGRFSAPPACDRLPTPSIEGAEVSPTKSLPGTKDSVQCTFSVLPKNFADRGSITVELKRYGKKGRESGTDNAHAAMMSAGGGDSVSDIGDEGHFIDPSDPFATPQLMFRVDNLTADISIDDSENAQTGAKSEAAYARRLAAVLRRQPAR</sequence>
<evidence type="ECO:0000313" key="12">
    <source>
        <dbReference type="EMBL" id="MWA01352.1"/>
    </source>
</evidence>
<dbReference type="EMBL" id="WBMS02000009">
    <property type="protein sequence ID" value="MWA01352.1"/>
    <property type="molecule type" value="Genomic_DNA"/>
</dbReference>
<evidence type="ECO:0000256" key="5">
    <source>
        <dbReference type="ARBA" id="ARBA00022777"/>
    </source>
</evidence>
<feature type="domain" description="Protein kinase" evidence="11">
    <location>
        <begin position="23"/>
        <end position="285"/>
    </location>
</feature>